<sequence>MRRLRCLSVGVVVTTLAMAGCASRSNNTTAGNTATASAGTASSAAAASQADFGTLKNVCKPGTPASSTSQGVTAAEIKLGVFTDMGFTKNPELVDAAKVFAAWCNAAGGINGRKIVPVTRDAAYFADAQQVLASCQSDFADVGGSAALDDLGVKNRLNCLLPEFPAQPGQILSTGADLQVIAGGASVGYAPYADFYSWLIKEAYPDSADAVGVISGDSPITKVIAAQLAEQIPALGGKLSYSDLYPATGVSDWTPYAQSLKSKKVKGLVFNGDFASLAKLEQVLTNIGYKLDWIDTNNNAYGPAFIALAGSAALSAQNNYADISGVYPPEKASSNPATQQVVDLYAKYDPKAQLTLPALRAFSAWLLFATAASDCTTLTRTCVYQNAMKQTAWTGGGLQAPVDLSSTTEPPKCFNAEKATATGWVPADFKPNTGAYRCDSVAYKFTGNYGKPLTLADVGKTMADVK</sequence>
<evidence type="ECO:0000259" key="4">
    <source>
        <dbReference type="Pfam" id="PF13458"/>
    </source>
</evidence>
<dbReference type="SUPFAM" id="SSF53822">
    <property type="entry name" value="Periplasmic binding protein-like I"/>
    <property type="match status" value="1"/>
</dbReference>
<dbReference type="Pfam" id="PF13458">
    <property type="entry name" value="Peripla_BP_6"/>
    <property type="match status" value="1"/>
</dbReference>
<keyword evidence="6" id="KW-1185">Reference proteome</keyword>
<dbReference type="Gene3D" id="3.40.50.2300">
    <property type="match status" value="3"/>
</dbReference>
<keyword evidence="2 3" id="KW-0732">Signal</keyword>
<dbReference type="PANTHER" id="PTHR30483:SF6">
    <property type="entry name" value="PERIPLASMIC BINDING PROTEIN OF ABC TRANSPORTER FOR NATURAL AMINO ACIDS"/>
    <property type="match status" value="1"/>
</dbReference>
<dbReference type="InterPro" id="IPR051010">
    <property type="entry name" value="BCAA_transport"/>
</dbReference>
<comment type="similarity">
    <text evidence="1">Belongs to the leucine-binding protein family.</text>
</comment>
<dbReference type="InterPro" id="IPR028082">
    <property type="entry name" value="Peripla_BP_I"/>
</dbReference>
<dbReference type="PROSITE" id="PS51257">
    <property type="entry name" value="PROKAR_LIPOPROTEIN"/>
    <property type="match status" value="1"/>
</dbReference>
<evidence type="ECO:0000256" key="1">
    <source>
        <dbReference type="ARBA" id="ARBA00010062"/>
    </source>
</evidence>
<reference evidence="5 6" key="1">
    <citation type="submission" date="2024-09" db="EMBL/GenBank/DDBJ databases">
        <authorList>
            <person name="Lee S.D."/>
        </authorList>
    </citation>
    <scope>NUCLEOTIDE SEQUENCE [LARGE SCALE GENOMIC DNA]</scope>
    <source>
        <strain evidence="5 6">N1-5</strain>
    </source>
</reference>
<protein>
    <submittedName>
        <fullName evidence="5">ABC transporter substrate-binding protein</fullName>
    </submittedName>
</protein>
<dbReference type="RefSeq" id="WP_030253398.1">
    <property type="nucleotide sequence ID" value="NZ_JBHEZZ010000007.1"/>
</dbReference>
<feature type="signal peptide" evidence="3">
    <location>
        <begin position="1"/>
        <end position="19"/>
    </location>
</feature>
<feature type="chain" id="PRO_5045179862" evidence="3">
    <location>
        <begin position="20"/>
        <end position="466"/>
    </location>
</feature>
<evidence type="ECO:0000256" key="2">
    <source>
        <dbReference type="ARBA" id="ARBA00022729"/>
    </source>
</evidence>
<evidence type="ECO:0000313" key="6">
    <source>
        <dbReference type="Proteomes" id="UP001592528"/>
    </source>
</evidence>
<dbReference type="InterPro" id="IPR028081">
    <property type="entry name" value="Leu-bd"/>
</dbReference>
<evidence type="ECO:0000256" key="3">
    <source>
        <dbReference type="SAM" id="SignalP"/>
    </source>
</evidence>
<evidence type="ECO:0000313" key="5">
    <source>
        <dbReference type="EMBL" id="MFC1402790.1"/>
    </source>
</evidence>
<comment type="caution">
    <text evidence="5">The sequence shown here is derived from an EMBL/GenBank/DDBJ whole genome shotgun (WGS) entry which is preliminary data.</text>
</comment>
<dbReference type="PANTHER" id="PTHR30483">
    <property type="entry name" value="LEUCINE-SPECIFIC-BINDING PROTEIN"/>
    <property type="match status" value="1"/>
</dbReference>
<dbReference type="Proteomes" id="UP001592528">
    <property type="component" value="Unassembled WGS sequence"/>
</dbReference>
<name>A0ABV6UMW1_9ACTN</name>
<gene>
    <name evidence="5" type="ORF">ACEZDJ_15990</name>
</gene>
<accession>A0ABV6UMW1</accession>
<proteinExistence type="inferred from homology"/>
<feature type="domain" description="Leucine-binding protein" evidence="4">
    <location>
        <begin position="208"/>
        <end position="403"/>
    </location>
</feature>
<organism evidence="5 6">
    <name type="scientific">Streptacidiphilus cavernicola</name>
    <dbReference type="NCBI Taxonomy" id="3342716"/>
    <lineage>
        <taxon>Bacteria</taxon>
        <taxon>Bacillati</taxon>
        <taxon>Actinomycetota</taxon>
        <taxon>Actinomycetes</taxon>
        <taxon>Kitasatosporales</taxon>
        <taxon>Streptomycetaceae</taxon>
        <taxon>Streptacidiphilus</taxon>
    </lineage>
</organism>
<dbReference type="EMBL" id="JBHEZZ010000007">
    <property type="protein sequence ID" value="MFC1402790.1"/>
    <property type="molecule type" value="Genomic_DNA"/>
</dbReference>